<sequence length="612" mass="68995">MADVIELNRKGQQHKAGVDLEGLMQILSKHLYSTPMVAVRELVQNAHDSIVRRRLEDLSFNNSQGKIHVVGLPRENKLKIIDTGAGLTEQEIHSFLATVGIGYTRTLREQDDETGLIGMFGLGFLSAFVLADEVAFKTKSYQTIDEAWVYHSKNAEEYSVTKAEWDHVGTEITLSLKEEYAFLAQEEVLNNILGRYCVLLREPIYINAQTVAINEEAPPWRRDEEVALHPTQALRQNLAFASRFEKFFEPICTLPIQPDGKSDAIGLLWIQDGATYGTSDNRNLSIFLRGMLLDDNARDLLPAWAGFIGGVIESNRLVPTASREDLQKDTHYDAIQYALNEAIITGLENIAKKQPEAWRRIMKRHNEALLGAALCDERLFMILKNHLKIPTSQGDLLAKDLVTDKGIHVMLGGNAGFEEMLFRALQVPVAMGDRYAVVPFLRKFTELSKTPLVEIGTDRGNEYLFRLGKVEPEVQAFLTENLANGEEVVPAYFSPEELPMIVVVDREAELKKRIEEDQEDKKISQAALRLARHFTQKIESKNPLKLYINLNNSAIQALIQNRAEIAASERALKLLKGFKTLMAGQEMQKDLNLNEALKNISSVIEFLLIEQK</sequence>
<protein>
    <submittedName>
        <fullName evidence="5">ATP-binding protein</fullName>
    </submittedName>
</protein>
<keyword evidence="4" id="KW-0143">Chaperone</keyword>
<dbReference type="InterPro" id="IPR036890">
    <property type="entry name" value="HATPase_C_sf"/>
</dbReference>
<evidence type="ECO:0000256" key="4">
    <source>
        <dbReference type="ARBA" id="ARBA00023186"/>
    </source>
</evidence>
<keyword evidence="2" id="KW-0547">Nucleotide-binding</keyword>
<dbReference type="PRINTS" id="PR00775">
    <property type="entry name" value="HEATSHOCK90"/>
</dbReference>
<proteinExistence type="inferred from homology"/>
<dbReference type="InterPro" id="IPR020568">
    <property type="entry name" value="Ribosomal_Su5_D2-typ_SF"/>
</dbReference>
<dbReference type="Proteomes" id="UP001500631">
    <property type="component" value="Unassembled WGS sequence"/>
</dbReference>
<gene>
    <name evidence="5" type="ORF">GCM10023338_14330</name>
</gene>
<dbReference type="Gene3D" id="3.30.230.80">
    <property type="match status" value="1"/>
</dbReference>
<evidence type="ECO:0000256" key="3">
    <source>
        <dbReference type="ARBA" id="ARBA00022840"/>
    </source>
</evidence>
<comment type="similarity">
    <text evidence="1">Belongs to the heat shock protein 90 family.</text>
</comment>
<dbReference type="Pfam" id="PF13589">
    <property type="entry name" value="HATPase_c_3"/>
    <property type="match status" value="1"/>
</dbReference>
<evidence type="ECO:0000313" key="5">
    <source>
        <dbReference type="EMBL" id="GAA5100024.1"/>
    </source>
</evidence>
<dbReference type="PIRSF" id="PIRSF002583">
    <property type="entry name" value="Hsp90"/>
    <property type="match status" value="1"/>
</dbReference>
<keyword evidence="6" id="KW-1185">Reference proteome</keyword>
<dbReference type="GO" id="GO:0005524">
    <property type="term" value="F:ATP binding"/>
    <property type="evidence" value="ECO:0007669"/>
    <property type="project" value="UniProtKB-KW"/>
</dbReference>
<evidence type="ECO:0000313" key="6">
    <source>
        <dbReference type="Proteomes" id="UP001500631"/>
    </source>
</evidence>
<reference evidence="6" key="1">
    <citation type="journal article" date="2019" name="Int. J. Syst. Evol. Microbiol.">
        <title>The Global Catalogue of Microorganisms (GCM) 10K type strain sequencing project: providing services to taxonomists for standard genome sequencing and annotation.</title>
        <authorList>
            <consortium name="The Broad Institute Genomics Platform"/>
            <consortium name="The Broad Institute Genome Sequencing Center for Infectious Disease"/>
            <person name="Wu L."/>
            <person name="Ma J."/>
        </authorList>
    </citation>
    <scope>NUCLEOTIDE SEQUENCE [LARGE SCALE GENOMIC DNA]</scope>
    <source>
        <strain evidence="6">JCM 18424</strain>
    </source>
</reference>
<dbReference type="EMBL" id="BAABKE010000004">
    <property type="protein sequence ID" value="GAA5100024.1"/>
    <property type="molecule type" value="Genomic_DNA"/>
</dbReference>
<keyword evidence="3 5" id="KW-0067">ATP-binding</keyword>
<dbReference type="Gene3D" id="3.30.565.10">
    <property type="entry name" value="Histidine kinase-like ATPase, C-terminal domain"/>
    <property type="match status" value="1"/>
</dbReference>
<dbReference type="RefSeq" id="WP_077925517.1">
    <property type="nucleotide sequence ID" value="NZ_BAABKE010000004.1"/>
</dbReference>
<accession>A0ABP9MUP1</accession>
<name>A0ABP9MUP1_9GAMM</name>
<comment type="caution">
    <text evidence="5">The sequence shown here is derived from an EMBL/GenBank/DDBJ whole genome shotgun (WGS) entry which is preliminary data.</text>
</comment>
<dbReference type="Pfam" id="PF00183">
    <property type="entry name" value="HSP90"/>
    <property type="match status" value="1"/>
</dbReference>
<dbReference type="SUPFAM" id="SSF54211">
    <property type="entry name" value="Ribosomal protein S5 domain 2-like"/>
    <property type="match status" value="1"/>
</dbReference>
<dbReference type="SUPFAM" id="SSF55874">
    <property type="entry name" value="ATPase domain of HSP90 chaperone/DNA topoisomerase II/histidine kinase"/>
    <property type="match status" value="1"/>
</dbReference>
<dbReference type="PANTHER" id="PTHR11528">
    <property type="entry name" value="HEAT SHOCK PROTEIN 90 FAMILY MEMBER"/>
    <property type="match status" value="1"/>
</dbReference>
<dbReference type="InterPro" id="IPR020575">
    <property type="entry name" value="Hsp90_N"/>
</dbReference>
<evidence type="ECO:0000256" key="2">
    <source>
        <dbReference type="ARBA" id="ARBA00022741"/>
    </source>
</evidence>
<dbReference type="InterPro" id="IPR001404">
    <property type="entry name" value="Hsp90_fam"/>
</dbReference>
<evidence type="ECO:0000256" key="1">
    <source>
        <dbReference type="ARBA" id="ARBA00008239"/>
    </source>
</evidence>
<organism evidence="5 6">
    <name type="scientific">Wohlfahrtiimonas larvae</name>
    <dbReference type="NCBI Taxonomy" id="1157986"/>
    <lineage>
        <taxon>Bacteria</taxon>
        <taxon>Pseudomonadati</taxon>
        <taxon>Pseudomonadota</taxon>
        <taxon>Gammaproteobacteria</taxon>
        <taxon>Cardiobacteriales</taxon>
        <taxon>Ignatzschineriaceae</taxon>
        <taxon>Wohlfahrtiimonas</taxon>
    </lineage>
</organism>